<feature type="transmembrane region" description="Helical" evidence="8">
    <location>
        <begin position="279"/>
        <end position="302"/>
    </location>
</feature>
<feature type="transmembrane region" description="Helical" evidence="8">
    <location>
        <begin position="207"/>
        <end position="226"/>
    </location>
</feature>
<evidence type="ECO:0000256" key="3">
    <source>
        <dbReference type="ARBA" id="ARBA00022448"/>
    </source>
</evidence>
<feature type="transmembrane region" description="Helical" evidence="8">
    <location>
        <begin position="364"/>
        <end position="387"/>
    </location>
</feature>
<keyword evidence="3" id="KW-0813">Transport</keyword>
<comment type="subcellular location">
    <subcellularLocation>
        <location evidence="1">Cell membrane</location>
        <topology evidence="1">Multi-pass membrane protein</topology>
    </subcellularLocation>
</comment>
<dbReference type="NCBIfam" id="TIGR00842">
    <property type="entry name" value="bcct"/>
    <property type="match status" value="1"/>
</dbReference>
<feature type="transmembrane region" description="Helical" evidence="8">
    <location>
        <begin position="418"/>
        <end position="438"/>
    </location>
</feature>
<dbReference type="InterPro" id="IPR000060">
    <property type="entry name" value="BCCT_transptr"/>
</dbReference>
<feature type="transmembrane region" description="Helical" evidence="8">
    <location>
        <begin position="61"/>
        <end position="81"/>
    </location>
</feature>
<feature type="transmembrane region" description="Helical" evidence="8">
    <location>
        <begin position="101"/>
        <end position="122"/>
    </location>
</feature>
<feature type="transmembrane region" description="Helical" evidence="8">
    <location>
        <begin position="162"/>
        <end position="180"/>
    </location>
</feature>
<evidence type="ECO:0000313" key="10">
    <source>
        <dbReference type="Proteomes" id="UP000649289"/>
    </source>
</evidence>
<evidence type="ECO:0000313" key="9">
    <source>
        <dbReference type="EMBL" id="MBD3913860.1"/>
    </source>
</evidence>
<dbReference type="Proteomes" id="UP000649289">
    <property type="component" value="Unassembled WGS sequence"/>
</dbReference>
<evidence type="ECO:0000256" key="6">
    <source>
        <dbReference type="ARBA" id="ARBA00022989"/>
    </source>
</evidence>
<keyword evidence="5 8" id="KW-0812">Transmembrane</keyword>
<evidence type="ECO:0000256" key="1">
    <source>
        <dbReference type="ARBA" id="ARBA00004651"/>
    </source>
</evidence>
<organism evidence="9 10">
    <name type="scientific">Nocardioides hwasunensis</name>
    <dbReference type="NCBI Taxonomy" id="397258"/>
    <lineage>
        <taxon>Bacteria</taxon>
        <taxon>Bacillati</taxon>
        <taxon>Actinomycetota</taxon>
        <taxon>Actinomycetes</taxon>
        <taxon>Propionibacteriales</taxon>
        <taxon>Nocardioidaceae</taxon>
        <taxon>Nocardioides</taxon>
    </lineage>
</organism>
<keyword evidence="6 8" id="KW-1133">Transmembrane helix</keyword>
<accession>A0ABR8MGL9</accession>
<feature type="transmembrane region" description="Helical" evidence="8">
    <location>
        <begin position="459"/>
        <end position="481"/>
    </location>
</feature>
<protein>
    <submittedName>
        <fullName evidence="9">BCCT family transporter</fullName>
    </submittedName>
</protein>
<evidence type="ECO:0000256" key="7">
    <source>
        <dbReference type="ARBA" id="ARBA00023136"/>
    </source>
</evidence>
<dbReference type="Pfam" id="PF02028">
    <property type="entry name" value="BCCT"/>
    <property type="match status" value="1"/>
</dbReference>
<feature type="transmembrane region" description="Helical" evidence="8">
    <location>
        <begin position="246"/>
        <end position="267"/>
    </location>
</feature>
<comment type="similarity">
    <text evidence="2">Belongs to the BCCT transporter (TC 2.A.15) family.</text>
</comment>
<feature type="transmembrane region" description="Helical" evidence="8">
    <location>
        <begin position="23"/>
        <end position="41"/>
    </location>
</feature>
<evidence type="ECO:0000256" key="2">
    <source>
        <dbReference type="ARBA" id="ARBA00005658"/>
    </source>
</evidence>
<dbReference type="PANTHER" id="PTHR30047:SF7">
    <property type="entry name" value="HIGH-AFFINITY CHOLINE TRANSPORT PROTEIN"/>
    <property type="match status" value="1"/>
</dbReference>
<feature type="transmembrane region" description="Helical" evidence="8">
    <location>
        <begin position="334"/>
        <end position="352"/>
    </location>
</feature>
<keyword evidence="10" id="KW-1185">Reference proteome</keyword>
<dbReference type="EMBL" id="JACXYY010000002">
    <property type="protein sequence ID" value="MBD3913860.1"/>
    <property type="molecule type" value="Genomic_DNA"/>
</dbReference>
<comment type="caution">
    <text evidence="9">The sequence shown here is derived from an EMBL/GenBank/DDBJ whole genome shotgun (WGS) entry which is preliminary data.</text>
</comment>
<evidence type="ECO:0000256" key="4">
    <source>
        <dbReference type="ARBA" id="ARBA00022475"/>
    </source>
</evidence>
<proteinExistence type="inferred from homology"/>
<dbReference type="PANTHER" id="PTHR30047">
    <property type="entry name" value="HIGH-AFFINITY CHOLINE TRANSPORT PROTEIN-RELATED"/>
    <property type="match status" value="1"/>
</dbReference>
<reference evidence="9 10" key="1">
    <citation type="submission" date="2020-09" db="EMBL/GenBank/DDBJ databases">
        <title>novel species in genus Nocardioides.</title>
        <authorList>
            <person name="Zhang G."/>
        </authorList>
    </citation>
    <scope>NUCLEOTIDE SEQUENCE [LARGE SCALE GENOMIC DNA]</scope>
    <source>
        <strain evidence="9 10">19197</strain>
    </source>
</reference>
<gene>
    <name evidence="9" type="ORF">IEZ25_04480</name>
</gene>
<keyword evidence="7 8" id="KW-0472">Membrane</keyword>
<sequence>MGGPDTAEPAREEREGHFPLDKVTFGVAAGLAIAFLAWGTLDSSGMGTTTGNILSWLTTTFGWLFILVSASFLLFSAYLAVTRYGNIKLGPDDSEPEFSTFSWVSMMFATGMGIGLMFWGVAEPLTYLTATDASSIPPGRGEAGTADSARVAMEYAFFHWGFHPWSMYAVIGLSIGYFAYRKGAGNLVSGAFGPLLGKRAKEGPGKAIDVIAIFATLFGSATSLGLGALQITGGLDDVFGSGKSKWLTVAVIAVLTLCFVLSAVTGVEKGVQFLSNANAIAAVLLVFFLFIVGPTVFILSTFTESLGGYLTHLPTMTFRAGAFGNSEFLSTWTIFYWAWWISWTPFVGMFIARISKGRTIRQFVVYVILVPSIVSFVWFSILGGSAIDLQLTGAKDFTDELAAGSEGALFSMLREYPLASITVVLAVFLVAIFFITGADSASIVMGMLSQNGKEEPMRWLVIFWGVAQGAVAAVLLFSGGLGALQTLVIIVAGPFMLVICAMCVSLMKALRAEPYESTLPPRVRRAVLHAQRYDSLEHHTVALAGYGAEPEEVNGTSVADEDESRA</sequence>
<feature type="transmembrane region" description="Helical" evidence="8">
    <location>
        <begin position="487"/>
        <end position="507"/>
    </location>
</feature>
<keyword evidence="4" id="KW-1003">Cell membrane</keyword>
<name>A0ABR8MGL9_9ACTN</name>
<evidence type="ECO:0000256" key="5">
    <source>
        <dbReference type="ARBA" id="ARBA00022692"/>
    </source>
</evidence>
<evidence type="ECO:0000256" key="8">
    <source>
        <dbReference type="SAM" id="Phobius"/>
    </source>
</evidence>